<dbReference type="InterPro" id="IPR036397">
    <property type="entry name" value="RNaseH_sf"/>
</dbReference>
<reference evidence="2" key="1">
    <citation type="journal article" date="2014" name="Front. Microbiol.">
        <title>High frequency of phylogenetically diverse reductive dehalogenase-homologous genes in deep subseafloor sedimentary metagenomes.</title>
        <authorList>
            <person name="Kawai M."/>
            <person name="Futagami T."/>
            <person name="Toyoda A."/>
            <person name="Takaki Y."/>
            <person name="Nishi S."/>
            <person name="Hori S."/>
            <person name="Arai W."/>
            <person name="Tsubouchi T."/>
            <person name="Morono Y."/>
            <person name="Uchiyama I."/>
            <person name="Ito T."/>
            <person name="Fujiyama A."/>
            <person name="Inagaki F."/>
            <person name="Takami H."/>
        </authorList>
    </citation>
    <scope>NUCLEOTIDE SEQUENCE</scope>
    <source>
        <strain evidence="2">Expedition CK06-06</strain>
    </source>
</reference>
<organism evidence="2">
    <name type="scientific">marine sediment metagenome</name>
    <dbReference type="NCBI Taxonomy" id="412755"/>
    <lineage>
        <taxon>unclassified sequences</taxon>
        <taxon>metagenomes</taxon>
        <taxon>ecological metagenomes</taxon>
    </lineage>
</organism>
<dbReference type="SUPFAM" id="SSF53098">
    <property type="entry name" value="Ribonuclease H-like"/>
    <property type="match status" value="1"/>
</dbReference>
<dbReference type="PANTHER" id="PTHR46889">
    <property type="entry name" value="TRANSPOSASE INSF FOR INSERTION SEQUENCE IS3B-RELATED"/>
    <property type="match status" value="1"/>
</dbReference>
<evidence type="ECO:0000313" key="2">
    <source>
        <dbReference type="EMBL" id="GAG26945.1"/>
    </source>
</evidence>
<dbReference type="AlphaFoldDB" id="X0W8L9"/>
<dbReference type="PANTHER" id="PTHR46889:SF4">
    <property type="entry name" value="TRANSPOSASE INSO FOR INSERTION SEQUENCE ELEMENT IS911B-RELATED"/>
    <property type="match status" value="1"/>
</dbReference>
<dbReference type="InterPro" id="IPR012337">
    <property type="entry name" value="RNaseH-like_sf"/>
</dbReference>
<dbReference type="Pfam" id="PF00665">
    <property type="entry name" value="rve"/>
    <property type="match status" value="1"/>
</dbReference>
<gene>
    <name evidence="2" type="ORF">S01H1_50089</name>
</gene>
<dbReference type="GO" id="GO:0003676">
    <property type="term" value="F:nucleic acid binding"/>
    <property type="evidence" value="ECO:0007669"/>
    <property type="project" value="InterPro"/>
</dbReference>
<proteinExistence type="predicted"/>
<dbReference type="InterPro" id="IPR001584">
    <property type="entry name" value="Integrase_cat-core"/>
</dbReference>
<name>X0W8L9_9ZZZZ</name>
<comment type="caution">
    <text evidence="2">The sequence shown here is derived from an EMBL/GenBank/DDBJ whole genome shotgun (WGS) entry which is preliminary data.</text>
</comment>
<feature type="domain" description="Integrase catalytic" evidence="1">
    <location>
        <begin position="5"/>
        <end position="174"/>
    </location>
</feature>
<dbReference type="Gene3D" id="3.30.420.10">
    <property type="entry name" value="Ribonuclease H-like superfamily/Ribonuclease H"/>
    <property type="match status" value="1"/>
</dbReference>
<dbReference type="EMBL" id="BARS01032256">
    <property type="protein sequence ID" value="GAG26945.1"/>
    <property type="molecule type" value="Genomic_DNA"/>
</dbReference>
<protein>
    <recommendedName>
        <fullName evidence="1">Integrase catalytic domain-containing protein</fullName>
    </recommendedName>
</protein>
<dbReference type="PROSITE" id="PS50994">
    <property type="entry name" value="INTEGRASE"/>
    <property type="match status" value="1"/>
</dbReference>
<dbReference type="Pfam" id="PF13683">
    <property type="entry name" value="rve_3"/>
    <property type="match status" value="1"/>
</dbReference>
<dbReference type="InterPro" id="IPR050900">
    <property type="entry name" value="Transposase_IS3/IS150/IS904"/>
</dbReference>
<evidence type="ECO:0000259" key="1">
    <source>
        <dbReference type="PROSITE" id="PS50994"/>
    </source>
</evidence>
<sequence length="188" mass="21986">MKDIKDPKPFQVFYTDFTEINYRRGNKKAYLMPILDHKTKWVTGWAVGEHKNTSLALEALNMTHDNLEEIGIDLEDRFLHHDQDPVYTGYSWLQAVLISEKARISFSENGAKGNTYMESFNGRFKGENGSLFYDARNIWELRRIVDTQINYYNMRRRHSALGYLAPWTYINREVTLPEPVVDLALISS</sequence>
<dbReference type="GO" id="GO:0015074">
    <property type="term" value="P:DNA integration"/>
    <property type="evidence" value="ECO:0007669"/>
    <property type="project" value="InterPro"/>
</dbReference>
<accession>X0W8L9</accession>